<accession>A0ABS4IES6</accession>
<evidence type="ECO:0000313" key="10">
    <source>
        <dbReference type="Proteomes" id="UP001519345"/>
    </source>
</evidence>
<feature type="transmembrane region" description="Helical" evidence="7">
    <location>
        <begin position="12"/>
        <end position="36"/>
    </location>
</feature>
<dbReference type="Pfam" id="PF00528">
    <property type="entry name" value="BPD_transp_1"/>
    <property type="match status" value="1"/>
</dbReference>
<keyword evidence="6 7" id="KW-0472">Membrane</keyword>
<dbReference type="InterPro" id="IPR050901">
    <property type="entry name" value="BP-dep_ABC_trans_perm"/>
</dbReference>
<comment type="similarity">
    <text evidence="7">Belongs to the binding-protein-dependent transport system permease family.</text>
</comment>
<evidence type="ECO:0000256" key="1">
    <source>
        <dbReference type="ARBA" id="ARBA00004651"/>
    </source>
</evidence>
<gene>
    <name evidence="9" type="ORF">J2Z83_001457</name>
</gene>
<comment type="subcellular location">
    <subcellularLocation>
        <location evidence="1 7">Cell membrane</location>
        <topology evidence="1 7">Multi-pass membrane protein</topology>
    </subcellularLocation>
</comment>
<dbReference type="InterPro" id="IPR000515">
    <property type="entry name" value="MetI-like"/>
</dbReference>
<dbReference type="PROSITE" id="PS50928">
    <property type="entry name" value="ABC_TM1"/>
    <property type="match status" value="1"/>
</dbReference>
<dbReference type="PANTHER" id="PTHR32243">
    <property type="entry name" value="MALTOSE TRANSPORT SYSTEM PERMEASE-RELATED"/>
    <property type="match status" value="1"/>
</dbReference>
<proteinExistence type="inferred from homology"/>
<feature type="transmembrane region" description="Helical" evidence="7">
    <location>
        <begin position="112"/>
        <end position="134"/>
    </location>
</feature>
<dbReference type="InterPro" id="IPR035906">
    <property type="entry name" value="MetI-like_sf"/>
</dbReference>
<feature type="domain" description="ABC transmembrane type-1" evidence="8">
    <location>
        <begin position="75"/>
        <end position="267"/>
    </location>
</feature>
<feature type="transmembrane region" description="Helical" evidence="7">
    <location>
        <begin position="249"/>
        <end position="272"/>
    </location>
</feature>
<dbReference type="EMBL" id="JAGGKX010000005">
    <property type="protein sequence ID" value="MBP1969353.1"/>
    <property type="molecule type" value="Genomic_DNA"/>
</dbReference>
<dbReference type="Proteomes" id="UP001519345">
    <property type="component" value="Unassembled WGS sequence"/>
</dbReference>
<keyword evidence="4 7" id="KW-0812">Transmembrane</keyword>
<dbReference type="PANTHER" id="PTHR32243:SF34">
    <property type="entry name" value="GALACTOOLIGOSACCHARIDES TRANSPORT SYSTEM PERMEASE PROTEIN GANQ"/>
    <property type="match status" value="1"/>
</dbReference>
<evidence type="ECO:0000256" key="7">
    <source>
        <dbReference type="RuleBase" id="RU363032"/>
    </source>
</evidence>
<dbReference type="CDD" id="cd06261">
    <property type="entry name" value="TM_PBP2"/>
    <property type="match status" value="1"/>
</dbReference>
<feature type="transmembrane region" description="Helical" evidence="7">
    <location>
        <begin position="146"/>
        <end position="166"/>
    </location>
</feature>
<keyword evidence="2 7" id="KW-0813">Transport</keyword>
<evidence type="ECO:0000256" key="4">
    <source>
        <dbReference type="ARBA" id="ARBA00022692"/>
    </source>
</evidence>
<evidence type="ECO:0000259" key="8">
    <source>
        <dbReference type="PROSITE" id="PS50928"/>
    </source>
</evidence>
<keyword evidence="3" id="KW-1003">Cell membrane</keyword>
<dbReference type="SUPFAM" id="SSF161098">
    <property type="entry name" value="MetI-like"/>
    <property type="match status" value="1"/>
</dbReference>
<evidence type="ECO:0000256" key="3">
    <source>
        <dbReference type="ARBA" id="ARBA00022475"/>
    </source>
</evidence>
<comment type="caution">
    <text evidence="9">The sequence shown here is derived from an EMBL/GenBank/DDBJ whole genome shotgun (WGS) entry which is preliminary data.</text>
</comment>
<feature type="transmembrane region" description="Helical" evidence="7">
    <location>
        <begin position="216"/>
        <end position="237"/>
    </location>
</feature>
<keyword evidence="5 7" id="KW-1133">Transmembrane helix</keyword>
<organism evidence="9 10">
    <name type="scientific">Virgibacillus natechei</name>
    <dbReference type="NCBI Taxonomy" id="1216297"/>
    <lineage>
        <taxon>Bacteria</taxon>
        <taxon>Bacillati</taxon>
        <taxon>Bacillota</taxon>
        <taxon>Bacilli</taxon>
        <taxon>Bacillales</taxon>
        <taxon>Bacillaceae</taxon>
        <taxon>Virgibacillus</taxon>
    </lineage>
</organism>
<reference evidence="9 10" key="1">
    <citation type="submission" date="2021-03" db="EMBL/GenBank/DDBJ databases">
        <title>Genomic Encyclopedia of Type Strains, Phase IV (KMG-IV): sequencing the most valuable type-strain genomes for metagenomic binning, comparative biology and taxonomic classification.</title>
        <authorList>
            <person name="Goeker M."/>
        </authorList>
    </citation>
    <scope>NUCLEOTIDE SEQUENCE [LARGE SCALE GENOMIC DNA]</scope>
    <source>
        <strain evidence="9 10">DSM 25609</strain>
    </source>
</reference>
<evidence type="ECO:0000256" key="2">
    <source>
        <dbReference type="ARBA" id="ARBA00022448"/>
    </source>
</evidence>
<feature type="transmembrane region" description="Helical" evidence="7">
    <location>
        <begin position="79"/>
        <end position="100"/>
    </location>
</feature>
<keyword evidence="10" id="KW-1185">Reference proteome</keyword>
<evidence type="ECO:0000313" key="9">
    <source>
        <dbReference type="EMBL" id="MBP1969353.1"/>
    </source>
</evidence>
<evidence type="ECO:0000256" key="6">
    <source>
        <dbReference type="ARBA" id="ARBA00023136"/>
    </source>
</evidence>
<name>A0ABS4IES6_9BACI</name>
<sequence length="282" mass="31855">MAMKPKTKSNIEVTFIYLFILFMFIIIGYPLFWTIMMSLNPGTNMLVTDLFPENPTLEHYKWLFTSPDSDYLIWYKNSMLVASLNALGSVVITSLIAYAFSRYKFVGRKYGLYMFLLLQMFPALMGMVALYILLNTIGLTDSLWGLLLIYLGGQIPFNAWLVKGYFDTIPKELDESAKIDGAGHLRVFWSIMLPLAKPILAVVALFNFMAPFMDFLLPRIVLSSPENFTLALGLFNFINDQFSTNFTRFAAGSILIAIPIALVFLLLQRYLISGLTSGATKG</sequence>
<dbReference type="Gene3D" id="1.10.3720.10">
    <property type="entry name" value="MetI-like"/>
    <property type="match status" value="1"/>
</dbReference>
<protein>
    <submittedName>
        <fullName evidence="9">Arabinogalactan oligomer/maltooligosaccharide transport system permease protein</fullName>
    </submittedName>
</protein>
<evidence type="ECO:0000256" key="5">
    <source>
        <dbReference type="ARBA" id="ARBA00022989"/>
    </source>
</evidence>
<feature type="transmembrane region" description="Helical" evidence="7">
    <location>
        <begin position="187"/>
        <end position="210"/>
    </location>
</feature>